<organism evidence="1 2">
    <name type="scientific">Hyaloperonospora arabidopsidis (strain Emoy2)</name>
    <name type="common">Downy mildew agent</name>
    <name type="synonym">Peronospora arabidopsidis</name>
    <dbReference type="NCBI Taxonomy" id="559515"/>
    <lineage>
        <taxon>Eukaryota</taxon>
        <taxon>Sar</taxon>
        <taxon>Stramenopiles</taxon>
        <taxon>Oomycota</taxon>
        <taxon>Peronosporomycetes</taxon>
        <taxon>Peronosporales</taxon>
        <taxon>Peronosporaceae</taxon>
        <taxon>Hyaloperonospora</taxon>
    </lineage>
</organism>
<dbReference type="AlphaFoldDB" id="M4B7D7"/>
<sequence length="86" mass="9444">MSLSTIEVKTGNASKMAREMLSISNVLSEVDIAPAIPIKLHVDNQADTRKIAAACYFRSELVVADMTTEALDAKKLARLREIMHIS</sequence>
<proteinExistence type="predicted"/>
<dbReference type="EMBL" id="JH597778">
    <property type="status" value="NOT_ANNOTATED_CDS"/>
    <property type="molecule type" value="Genomic_DNA"/>
</dbReference>
<dbReference type="HOGENOM" id="CLU_2502710_0_0_1"/>
<protein>
    <submittedName>
        <fullName evidence="1">Uncharacterized protein</fullName>
    </submittedName>
</protein>
<keyword evidence="2" id="KW-1185">Reference proteome</keyword>
<reference evidence="2" key="1">
    <citation type="journal article" date="2010" name="Science">
        <title>Signatures of adaptation to obligate biotrophy in the Hyaloperonospora arabidopsidis genome.</title>
        <authorList>
            <person name="Baxter L."/>
            <person name="Tripathy S."/>
            <person name="Ishaque N."/>
            <person name="Boot N."/>
            <person name="Cabral A."/>
            <person name="Kemen E."/>
            <person name="Thines M."/>
            <person name="Ah-Fong A."/>
            <person name="Anderson R."/>
            <person name="Badejoko W."/>
            <person name="Bittner-Eddy P."/>
            <person name="Boore J.L."/>
            <person name="Chibucos M.C."/>
            <person name="Coates M."/>
            <person name="Dehal P."/>
            <person name="Delehaunty K."/>
            <person name="Dong S."/>
            <person name="Downton P."/>
            <person name="Dumas B."/>
            <person name="Fabro G."/>
            <person name="Fronick C."/>
            <person name="Fuerstenberg S.I."/>
            <person name="Fulton L."/>
            <person name="Gaulin E."/>
            <person name="Govers F."/>
            <person name="Hughes L."/>
            <person name="Humphray S."/>
            <person name="Jiang R.H."/>
            <person name="Judelson H."/>
            <person name="Kamoun S."/>
            <person name="Kyung K."/>
            <person name="Meijer H."/>
            <person name="Minx P."/>
            <person name="Morris P."/>
            <person name="Nelson J."/>
            <person name="Phuntumart V."/>
            <person name="Qutob D."/>
            <person name="Rehmany A."/>
            <person name="Rougon-Cardoso A."/>
            <person name="Ryden P."/>
            <person name="Torto-Alalibo T."/>
            <person name="Studholme D."/>
            <person name="Wang Y."/>
            <person name="Win J."/>
            <person name="Wood J."/>
            <person name="Clifton S.W."/>
            <person name="Rogers J."/>
            <person name="Van den Ackerveken G."/>
            <person name="Jones J.D."/>
            <person name="McDowell J.M."/>
            <person name="Beynon J."/>
            <person name="Tyler B.M."/>
        </authorList>
    </citation>
    <scope>NUCLEOTIDE SEQUENCE [LARGE SCALE GENOMIC DNA]</scope>
    <source>
        <strain evidence="2">Emoy2</strain>
    </source>
</reference>
<name>M4B7D7_HYAAE</name>
<evidence type="ECO:0000313" key="1">
    <source>
        <dbReference type="EnsemblProtists" id="HpaP802189"/>
    </source>
</evidence>
<evidence type="ECO:0000313" key="2">
    <source>
        <dbReference type="Proteomes" id="UP000011713"/>
    </source>
</evidence>
<accession>M4B7D7</accession>
<dbReference type="VEuPathDB" id="FungiDB:HpaG802189"/>
<dbReference type="EnsemblProtists" id="HpaT802189">
    <property type="protein sequence ID" value="HpaP802189"/>
    <property type="gene ID" value="HpaG802189"/>
</dbReference>
<dbReference type="Proteomes" id="UP000011713">
    <property type="component" value="Unassembled WGS sequence"/>
</dbReference>
<dbReference type="InParanoid" id="M4B7D7"/>
<reference evidence="1" key="2">
    <citation type="submission" date="2015-06" db="UniProtKB">
        <authorList>
            <consortium name="EnsemblProtists"/>
        </authorList>
    </citation>
    <scope>IDENTIFICATION</scope>
    <source>
        <strain evidence="1">Emoy2</strain>
    </source>
</reference>